<dbReference type="Proteomes" id="UP001159363">
    <property type="component" value="Chromosome X"/>
</dbReference>
<name>A0ABQ9HTU4_9NEOP</name>
<gene>
    <name evidence="1" type="ORF">PR048_014011</name>
</gene>
<accession>A0ABQ9HTU4</accession>
<dbReference type="EMBL" id="JARBHB010000004">
    <property type="protein sequence ID" value="KAJ8887793.1"/>
    <property type="molecule type" value="Genomic_DNA"/>
</dbReference>
<evidence type="ECO:0000313" key="2">
    <source>
        <dbReference type="Proteomes" id="UP001159363"/>
    </source>
</evidence>
<evidence type="ECO:0000313" key="1">
    <source>
        <dbReference type="EMBL" id="KAJ8887793.1"/>
    </source>
</evidence>
<keyword evidence="2" id="KW-1185">Reference proteome</keyword>
<organism evidence="1 2">
    <name type="scientific">Dryococelus australis</name>
    <dbReference type="NCBI Taxonomy" id="614101"/>
    <lineage>
        <taxon>Eukaryota</taxon>
        <taxon>Metazoa</taxon>
        <taxon>Ecdysozoa</taxon>
        <taxon>Arthropoda</taxon>
        <taxon>Hexapoda</taxon>
        <taxon>Insecta</taxon>
        <taxon>Pterygota</taxon>
        <taxon>Neoptera</taxon>
        <taxon>Polyneoptera</taxon>
        <taxon>Phasmatodea</taxon>
        <taxon>Verophasmatodea</taxon>
        <taxon>Anareolatae</taxon>
        <taxon>Phasmatidae</taxon>
        <taxon>Eurycanthinae</taxon>
        <taxon>Dryococelus</taxon>
    </lineage>
</organism>
<comment type="caution">
    <text evidence="1">The sequence shown here is derived from an EMBL/GenBank/DDBJ whole genome shotgun (WGS) entry which is preliminary data.</text>
</comment>
<protein>
    <submittedName>
        <fullName evidence="1">Uncharacterized protein</fullName>
    </submittedName>
</protein>
<feature type="non-terminal residue" evidence="1">
    <location>
        <position position="214"/>
    </location>
</feature>
<reference evidence="1 2" key="1">
    <citation type="submission" date="2023-02" db="EMBL/GenBank/DDBJ databases">
        <title>LHISI_Scaffold_Assembly.</title>
        <authorList>
            <person name="Stuart O.P."/>
            <person name="Cleave R."/>
            <person name="Magrath M.J.L."/>
            <person name="Mikheyev A.S."/>
        </authorList>
    </citation>
    <scope>NUCLEOTIDE SEQUENCE [LARGE SCALE GENOMIC DNA]</scope>
    <source>
        <strain evidence="1">Daus_M_001</strain>
        <tissue evidence="1">Leg muscle</tissue>
    </source>
</reference>
<proteinExistence type="predicted"/>
<sequence>MTPLRKYFEQEVRKLLAAHPGRHVTIYQVAKPCGNAFTKAAVMGTAISGFKNTGLLPFNRDAIPDHLFAPAEMTERPLTTLVQPQDISLQSEVGLPFPADSREVLPTFEPLDADVDNNVHDAEPSHQHQTLTMPYHLHQRMTQSVLHLHLRFRRRWICPLQKKETGAKTVSTANLLLAKTGFSSPCASNGTMKNVVAMKKKTISFVIFALSKPD</sequence>